<keyword evidence="2 9" id="KW-0963">Cytoplasm</keyword>
<dbReference type="GO" id="GO:0004814">
    <property type="term" value="F:arginine-tRNA ligase activity"/>
    <property type="evidence" value="ECO:0007669"/>
    <property type="project" value="UniProtKB-EC"/>
</dbReference>
<keyword evidence="14" id="KW-1185">Reference proteome</keyword>
<protein>
    <recommendedName>
        <fullName evidence="9">Arginine--tRNA ligase</fullName>
        <ecNumber evidence="9">6.1.1.19</ecNumber>
    </recommendedName>
    <alternativeName>
        <fullName evidence="9">Arginyl-tRNA synthetase</fullName>
        <shortName evidence="9">ArgRS</shortName>
    </alternativeName>
</protein>
<evidence type="ECO:0000313" key="13">
    <source>
        <dbReference type="EMBL" id="XAN05799.1"/>
    </source>
</evidence>
<accession>A0ABZ3FL29</accession>
<evidence type="ECO:0000259" key="11">
    <source>
        <dbReference type="SMART" id="SM00836"/>
    </source>
</evidence>
<feature type="domain" description="DALR anticodon binding" evidence="11">
    <location>
        <begin position="432"/>
        <end position="547"/>
    </location>
</feature>
<dbReference type="SMART" id="SM01016">
    <property type="entry name" value="Arg_tRNA_synt_N"/>
    <property type="match status" value="1"/>
</dbReference>
<keyword evidence="5 9" id="KW-0067">ATP-binding</keyword>
<feature type="short sequence motif" description="'HIGH' region" evidence="9">
    <location>
        <begin position="120"/>
        <end position="130"/>
    </location>
</feature>
<dbReference type="HAMAP" id="MF_00123">
    <property type="entry name" value="Arg_tRNA_synth"/>
    <property type="match status" value="1"/>
</dbReference>
<dbReference type="CDD" id="cd00671">
    <property type="entry name" value="ArgRS_core"/>
    <property type="match status" value="1"/>
</dbReference>
<dbReference type="SMART" id="SM00836">
    <property type="entry name" value="DALR_1"/>
    <property type="match status" value="1"/>
</dbReference>
<dbReference type="InterPro" id="IPR001278">
    <property type="entry name" value="Arg-tRNA-ligase"/>
</dbReference>
<reference evidence="13 14" key="1">
    <citation type="submission" date="2024-04" db="EMBL/GenBank/DDBJ databases">
        <title>Isolation of an actinomycete strain from pig manure.</title>
        <authorList>
            <person name="Gong T."/>
            <person name="Yu Z."/>
            <person name="An M."/>
            <person name="Wei C."/>
            <person name="Yang W."/>
            <person name="Liu L."/>
        </authorList>
    </citation>
    <scope>NUCLEOTIDE SEQUENCE [LARGE SCALE GENOMIC DNA]</scope>
    <source>
        <strain evidence="13 14">ZF39</strain>
    </source>
</reference>
<evidence type="ECO:0000256" key="2">
    <source>
        <dbReference type="ARBA" id="ARBA00022490"/>
    </source>
</evidence>
<keyword evidence="4 9" id="KW-0547">Nucleotide-binding</keyword>
<dbReference type="SUPFAM" id="SSF47323">
    <property type="entry name" value="Anticodon-binding domain of a subclass of class I aminoacyl-tRNA synthetases"/>
    <property type="match status" value="1"/>
</dbReference>
<keyword evidence="7 9" id="KW-0030">Aminoacyl-tRNA synthetase</keyword>
<dbReference type="RefSeq" id="WP_425307232.1">
    <property type="nucleotide sequence ID" value="NZ_CP154795.1"/>
</dbReference>
<dbReference type="PANTHER" id="PTHR11956:SF5">
    <property type="entry name" value="ARGININE--TRNA LIGASE, CYTOPLASMIC"/>
    <property type="match status" value="1"/>
</dbReference>
<dbReference type="EMBL" id="CP154795">
    <property type="protein sequence ID" value="XAN05799.1"/>
    <property type="molecule type" value="Genomic_DNA"/>
</dbReference>
<comment type="similarity">
    <text evidence="1 9 10">Belongs to the class-I aminoacyl-tRNA synthetase family.</text>
</comment>
<evidence type="ECO:0000256" key="10">
    <source>
        <dbReference type="RuleBase" id="RU363038"/>
    </source>
</evidence>
<dbReference type="InterPro" id="IPR036695">
    <property type="entry name" value="Arg-tRNA-synth_N_sf"/>
</dbReference>
<keyword evidence="3 9" id="KW-0436">Ligase</keyword>
<comment type="subcellular location">
    <subcellularLocation>
        <location evidence="9">Cytoplasm</location>
    </subcellularLocation>
</comment>
<evidence type="ECO:0000256" key="6">
    <source>
        <dbReference type="ARBA" id="ARBA00022917"/>
    </source>
</evidence>
<dbReference type="Pfam" id="PF03485">
    <property type="entry name" value="Arg_tRNA_synt_N"/>
    <property type="match status" value="1"/>
</dbReference>
<dbReference type="NCBIfam" id="TIGR00456">
    <property type="entry name" value="argS"/>
    <property type="match status" value="1"/>
</dbReference>
<dbReference type="Gene3D" id="3.30.1360.70">
    <property type="entry name" value="Arginyl tRNA synthetase N-terminal domain"/>
    <property type="match status" value="1"/>
</dbReference>
<dbReference type="InterPro" id="IPR001412">
    <property type="entry name" value="aa-tRNA-synth_I_CS"/>
</dbReference>
<dbReference type="InterPro" id="IPR014729">
    <property type="entry name" value="Rossmann-like_a/b/a_fold"/>
</dbReference>
<evidence type="ECO:0000313" key="14">
    <source>
        <dbReference type="Proteomes" id="UP001442841"/>
    </source>
</evidence>
<sequence>MTVVSSLPSELNARVQAVAGIDPELRAATKPQFGHFQSNVALRLAKSEGKLPREIAQRIVDSLDVADLCEPLEIAGPGFINFRLRNEVLAGAAEAVRTDPAAGIVQHGESQNVIIDYSSPNVAKQMHVGHLRTTIIGDCFNRVLTAVGNNVLPQNHIGDWGTQFGMLIEQILEEGTDVSALSLEDAEALYKRAASHFKDDEDFATRARQRVVTLQSGDEESLTIWRQLIETSKVGFNEAYARLNVLLTDDHLAGESIYNEMLPDVVADLEARGVAVVDDGALCIFTDGFEAPLIVRKRDGGYGYATTDMAAIRYRVNELKGDRLIYVTDARQAGHFAQVFAAARKAGYLLDNVVAQHIGYGMVLGSDNRPFKTRDGSAATLSSLLDAAEENAAPEIALAAIKYADLSSGLQKDYVFDPERMTKTTGDTGPYLQYAHARCNQILRTAEAENLTVGPITVVDEPQEQNLAMALSRFGEVVDQLAAELQPHKLCTYLFELATAFSVFYEHCPVLKSDGDTRTSRLGLVAATRDVLAKGLGLLGIAAPERM</sequence>
<dbReference type="Gene3D" id="3.40.50.620">
    <property type="entry name" value="HUPs"/>
    <property type="match status" value="1"/>
</dbReference>
<dbReference type="SUPFAM" id="SSF55190">
    <property type="entry name" value="Arginyl-tRNA synthetase (ArgRS), N-terminal 'additional' domain"/>
    <property type="match status" value="1"/>
</dbReference>
<comment type="subunit">
    <text evidence="9">Monomer.</text>
</comment>
<dbReference type="InterPro" id="IPR005148">
    <property type="entry name" value="Arg-tRNA-synth_N"/>
</dbReference>
<evidence type="ECO:0000256" key="9">
    <source>
        <dbReference type="HAMAP-Rule" id="MF_00123"/>
    </source>
</evidence>
<comment type="catalytic activity">
    <reaction evidence="8 9">
        <text>tRNA(Arg) + L-arginine + ATP = L-arginyl-tRNA(Arg) + AMP + diphosphate</text>
        <dbReference type="Rhea" id="RHEA:20301"/>
        <dbReference type="Rhea" id="RHEA-COMP:9658"/>
        <dbReference type="Rhea" id="RHEA-COMP:9673"/>
        <dbReference type="ChEBI" id="CHEBI:30616"/>
        <dbReference type="ChEBI" id="CHEBI:32682"/>
        <dbReference type="ChEBI" id="CHEBI:33019"/>
        <dbReference type="ChEBI" id="CHEBI:78442"/>
        <dbReference type="ChEBI" id="CHEBI:78513"/>
        <dbReference type="ChEBI" id="CHEBI:456215"/>
        <dbReference type="EC" id="6.1.1.19"/>
    </reaction>
</comment>
<dbReference type="Pfam" id="PF00750">
    <property type="entry name" value="tRNA-synt_1d"/>
    <property type="match status" value="1"/>
</dbReference>
<evidence type="ECO:0000256" key="8">
    <source>
        <dbReference type="ARBA" id="ARBA00049339"/>
    </source>
</evidence>
<organism evidence="13 14">
    <name type="scientific">Ammonicoccus fulvus</name>
    <dbReference type="NCBI Taxonomy" id="3138240"/>
    <lineage>
        <taxon>Bacteria</taxon>
        <taxon>Bacillati</taxon>
        <taxon>Actinomycetota</taxon>
        <taxon>Actinomycetes</taxon>
        <taxon>Propionibacteriales</taxon>
        <taxon>Propionibacteriaceae</taxon>
        <taxon>Ammonicoccus</taxon>
    </lineage>
</organism>
<evidence type="ECO:0000256" key="3">
    <source>
        <dbReference type="ARBA" id="ARBA00022598"/>
    </source>
</evidence>
<dbReference type="Gene3D" id="1.10.730.10">
    <property type="entry name" value="Isoleucyl-tRNA Synthetase, Domain 1"/>
    <property type="match status" value="1"/>
</dbReference>
<dbReference type="EC" id="6.1.1.19" evidence="9"/>
<evidence type="ECO:0000259" key="12">
    <source>
        <dbReference type="SMART" id="SM01016"/>
    </source>
</evidence>
<proteinExistence type="inferred from homology"/>
<dbReference type="PANTHER" id="PTHR11956">
    <property type="entry name" value="ARGINYL-TRNA SYNTHETASE"/>
    <property type="match status" value="1"/>
</dbReference>
<gene>
    <name evidence="9 13" type="primary">argS</name>
    <name evidence="13" type="ORF">AADG42_00245</name>
</gene>
<evidence type="ECO:0000256" key="5">
    <source>
        <dbReference type="ARBA" id="ARBA00022840"/>
    </source>
</evidence>
<evidence type="ECO:0000256" key="1">
    <source>
        <dbReference type="ARBA" id="ARBA00005594"/>
    </source>
</evidence>
<dbReference type="PROSITE" id="PS00178">
    <property type="entry name" value="AA_TRNA_LIGASE_I"/>
    <property type="match status" value="1"/>
</dbReference>
<dbReference type="InterPro" id="IPR008909">
    <property type="entry name" value="DALR_anticod-bd"/>
</dbReference>
<dbReference type="CDD" id="cd07956">
    <property type="entry name" value="Anticodon_Ia_Arg"/>
    <property type="match status" value="1"/>
</dbReference>
<dbReference type="Pfam" id="PF05746">
    <property type="entry name" value="DALR_1"/>
    <property type="match status" value="1"/>
</dbReference>
<feature type="domain" description="Arginyl tRNA synthetase N-terminal" evidence="12">
    <location>
        <begin position="1"/>
        <end position="84"/>
    </location>
</feature>
<dbReference type="InterPro" id="IPR035684">
    <property type="entry name" value="ArgRS_core"/>
</dbReference>
<name>A0ABZ3FL29_9ACTN</name>
<evidence type="ECO:0000256" key="7">
    <source>
        <dbReference type="ARBA" id="ARBA00023146"/>
    </source>
</evidence>
<dbReference type="InterPro" id="IPR009080">
    <property type="entry name" value="tRNAsynth_Ia_anticodon-bd"/>
</dbReference>
<evidence type="ECO:0000256" key="4">
    <source>
        <dbReference type="ARBA" id="ARBA00022741"/>
    </source>
</evidence>
<keyword evidence="6 9" id="KW-0648">Protein biosynthesis</keyword>
<dbReference type="SUPFAM" id="SSF52374">
    <property type="entry name" value="Nucleotidylyl transferase"/>
    <property type="match status" value="1"/>
</dbReference>
<dbReference type="Proteomes" id="UP001442841">
    <property type="component" value="Chromosome"/>
</dbReference>
<dbReference type="PRINTS" id="PR01038">
    <property type="entry name" value="TRNASYNTHARG"/>
</dbReference>